<comment type="caution">
    <text evidence="1">The sequence shown here is derived from an EMBL/GenBank/DDBJ whole genome shotgun (WGS) entry which is preliminary data.</text>
</comment>
<keyword evidence="2" id="KW-1185">Reference proteome</keyword>
<reference evidence="1 2" key="1">
    <citation type="submission" date="2015-01" db="EMBL/GenBank/DDBJ databases">
        <title>Comparative genomics of the lactic acid bacteria isolated from the honey bee gut.</title>
        <authorList>
            <person name="Ellegaard K.M."/>
            <person name="Tamarit D."/>
            <person name="Javelind E."/>
            <person name="Olofsson T."/>
            <person name="Andersson S.G."/>
            <person name="Vasquez A."/>
        </authorList>
    </citation>
    <scope>NUCLEOTIDE SEQUENCE [LARGE SCALE GENOMIC DNA]</scope>
    <source>
        <strain evidence="1 2">Bin4</strain>
    </source>
</reference>
<protein>
    <submittedName>
        <fullName evidence="1">D-proline reductase, PrdA proprotein domain protein</fullName>
    </submittedName>
</protein>
<evidence type="ECO:0000313" key="2">
    <source>
        <dbReference type="Proteomes" id="UP000033558"/>
    </source>
</evidence>
<name>A0A0F4LY34_9LACO</name>
<dbReference type="InterPro" id="IPR031000">
    <property type="entry name" value="D_pro_red_PrdD"/>
</dbReference>
<accession>A0A0F4LY34</accession>
<proteinExistence type="predicted"/>
<dbReference type="Proteomes" id="UP000033558">
    <property type="component" value="Unassembled WGS sequence"/>
</dbReference>
<evidence type="ECO:0000313" key="1">
    <source>
        <dbReference type="EMBL" id="KJY63229.1"/>
    </source>
</evidence>
<dbReference type="AlphaFoldDB" id="A0A0F4LY34"/>
<dbReference type="RefSeq" id="WP_046315308.1">
    <property type="nucleotide sequence ID" value="NZ_JAMBJK010000011.1"/>
</dbReference>
<gene>
    <name evidence="1" type="ORF">JG30_01400</name>
</gene>
<dbReference type="NCBIfam" id="TIGR04482">
    <property type="entry name" value="D_pro_red_PrdD"/>
    <property type="match status" value="1"/>
</dbReference>
<sequence length="246" mass="27330">MADETLKIKEFVIKDVQFGPSYSLSEHKLVIPQITPETIPETFRKVNVTIIHPHHLDVATDSIMDVVPISTKVLGTLGTGVTHTLTGVSMIITGSNENGKQIHDFGSSDGTLSKQMMLNKDGTPDENDFIIMFNVVLKSQVVMDRQMMTTVFSYADDYLQPIREILKKTNGRYADYNHEYSNTVHPGKPKVVVIKQVSGQGTMYDNILFPQEPNGIKGGISIIDLNNFPVLLTPNEYRDGAIHALV</sequence>
<dbReference type="PATRIC" id="fig|1218492.5.peg.253"/>
<dbReference type="HOGENOM" id="CLU_1081155_0_0_9"/>
<organism evidence="1 2">
    <name type="scientific">Bombilactobacillus mellifer</name>
    <dbReference type="NCBI Taxonomy" id="1218492"/>
    <lineage>
        <taxon>Bacteria</taxon>
        <taxon>Bacillati</taxon>
        <taxon>Bacillota</taxon>
        <taxon>Bacilli</taxon>
        <taxon>Lactobacillales</taxon>
        <taxon>Lactobacillaceae</taxon>
        <taxon>Bombilactobacillus</taxon>
    </lineage>
</organism>
<dbReference type="OrthoDB" id="3651437at2"/>
<dbReference type="EMBL" id="JXJQ01000002">
    <property type="protein sequence ID" value="KJY63229.1"/>
    <property type="molecule type" value="Genomic_DNA"/>
</dbReference>
<dbReference type="STRING" id="1218492.JG30_01400"/>